<accession>A0ACB9N3U5</accession>
<protein>
    <submittedName>
        <fullName evidence="1">Uncharacterized protein</fullName>
    </submittedName>
</protein>
<evidence type="ECO:0000313" key="2">
    <source>
        <dbReference type="Proteomes" id="UP001057402"/>
    </source>
</evidence>
<comment type="caution">
    <text evidence="1">The sequence shown here is derived from an EMBL/GenBank/DDBJ whole genome shotgun (WGS) entry which is preliminary data.</text>
</comment>
<sequence length="500" mass="56061">MEQVVKQELHPDDQLQQESPQQQDPMQQGEASTPSSAKEGCGVTLALPRPTSSTEQGKARKLDMVLKIKMKKGASESEAQQAASDQSQKTPSKKLKSGDGSSLTPETKSAAMTRAEELRSNLDPKFPSLIKHLVRSHVGSCFWMGLPGAFGRAHLPNRDTIVTLEDECGRLFAVKYIAHKTGLSAGWRIFCITNNLLEGDVLIFQLIEHCKFKIYIVKADNLQEVDGALGLLNLDAPPKRVLEEQMEAVTVTEKQITRPAKRKRGRSLPAAINQKKKRNSIQRLSIPQPRFQAERDENDSEGVASEVLEGLKPLLPDIHFGTVKSFEDFHILIDEIVLDMEFPDDVRTSYYRLCCSQASFLHQKLVKGISRKLIVGAIFEIVRIADAIQACKIMTTQDEYENWERTLKALEVLGMNVGFLCERLKRLASLAFGTGLSPEAKKYIEAKRRRASAEDEIRNLRDKLSELKEEGDKIEAEIEGLKPKVEDFEAKFHEVVSAPW</sequence>
<proteinExistence type="predicted"/>
<organism evidence="1 2">
    <name type="scientific">Melastoma candidum</name>
    <dbReference type="NCBI Taxonomy" id="119954"/>
    <lineage>
        <taxon>Eukaryota</taxon>
        <taxon>Viridiplantae</taxon>
        <taxon>Streptophyta</taxon>
        <taxon>Embryophyta</taxon>
        <taxon>Tracheophyta</taxon>
        <taxon>Spermatophyta</taxon>
        <taxon>Magnoliopsida</taxon>
        <taxon>eudicotyledons</taxon>
        <taxon>Gunneridae</taxon>
        <taxon>Pentapetalae</taxon>
        <taxon>rosids</taxon>
        <taxon>malvids</taxon>
        <taxon>Myrtales</taxon>
        <taxon>Melastomataceae</taxon>
        <taxon>Melastomatoideae</taxon>
        <taxon>Melastomateae</taxon>
        <taxon>Melastoma</taxon>
    </lineage>
</organism>
<gene>
    <name evidence="1" type="ORF">MLD38_028589</name>
</gene>
<keyword evidence="2" id="KW-1185">Reference proteome</keyword>
<reference evidence="2" key="1">
    <citation type="journal article" date="2023" name="Front. Plant Sci.">
        <title>Chromosomal-level genome assembly of Melastoma candidum provides insights into trichome evolution.</title>
        <authorList>
            <person name="Zhong Y."/>
            <person name="Wu W."/>
            <person name="Sun C."/>
            <person name="Zou P."/>
            <person name="Liu Y."/>
            <person name="Dai S."/>
            <person name="Zhou R."/>
        </authorList>
    </citation>
    <scope>NUCLEOTIDE SEQUENCE [LARGE SCALE GENOMIC DNA]</scope>
</reference>
<dbReference type="Proteomes" id="UP001057402">
    <property type="component" value="Chromosome 8"/>
</dbReference>
<name>A0ACB9N3U5_9MYRT</name>
<dbReference type="EMBL" id="CM042887">
    <property type="protein sequence ID" value="KAI4330289.1"/>
    <property type="molecule type" value="Genomic_DNA"/>
</dbReference>
<evidence type="ECO:0000313" key="1">
    <source>
        <dbReference type="EMBL" id="KAI4330289.1"/>
    </source>
</evidence>